<dbReference type="Gene3D" id="3.40.50.150">
    <property type="entry name" value="Vaccinia Virus protein VP39"/>
    <property type="match status" value="1"/>
</dbReference>
<dbReference type="PANTHER" id="PTHR43464:SF19">
    <property type="entry name" value="UBIQUINONE BIOSYNTHESIS O-METHYLTRANSFERASE, MITOCHONDRIAL"/>
    <property type="match status" value="1"/>
</dbReference>
<protein>
    <recommendedName>
        <fullName evidence="4">Methyltransferase domain-containing protein</fullName>
    </recommendedName>
</protein>
<accession>A0A5C5YBD1</accession>
<organism evidence="5 6">
    <name type="scientific">Crateriforma conspicua</name>
    <dbReference type="NCBI Taxonomy" id="2527996"/>
    <lineage>
        <taxon>Bacteria</taxon>
        <taxon>Pseudomonadati</taxon>
        <taxon>Planctomycetota</taxon>
        <taxon>Planctomycetia</taxon>
        <taxon>Planctomycetales</taxon>
        <taxon>Planctomycetaceae</taxon>
        <taxon>Crateriforma</taxon>
    </lineage>
</organism>
<keyword evidence="6" id="KW-1185">Reference proteome</keyword>
<dbReference type="PANTHER" id="PTHR43464">
    <property type="entry name" value="METHYLTRANSFERASE"/>
    <property type="match status" value="1"/>
</dbReference>
<dbReference type="CDD" id="cd02440">
    <property type="entry name" value="AdoMet_MTases"/>
    <property type="match status" value="1"/>
</dbReference>
<reference evidence="5 6" key="1">
    <citation type="submission" date="2019-02" db="EMBL/GenBank/DDBJ databases">
        <title>Deep-cultivation of Planctomycetes and their phenomic and genomic characterization uncovers novel biology.</title>
        <authorList>
            <person name="Wiegand S."/>
            <person name="Jogler M."/>
            <person name="Boedeker C."/>
            <person name="Pinto D."/>
            <person name="Vollmers J."/>
            <person name="Rivas-Marin E."/>
            <person name="Kohn T."/>
            <person name="Peeters S.H."/>
            <person name="Heuer A."/>
            <person name="Rast P."/>
            <person name="Oberbeckmann S."/>
            <person name="Bunk B."/>
            <person name="Jeske O."/>
            <person name="Meyerdierks A."/>
            <person name="Storesund J.E."/>
            <person name="Kallscheuer N."/>
            <person name="Luecker S."/>
            <person name="Lage O.M."/>
            <person name="Pohl T."/>
            <person name="Merkel B.J."/>
            <person name="Hornburger P."/>
            <person name="Mueller R.-W."/>
            <person name="Bruemmer F."/>
            <person name="Labrenz M."/>
            <person name="Spormann A.M."/>
            <person name="Op Den Camp H."/>
            <person name="Overmann J."/>
            <person name="Amann R."/>
            <person name="Jetten M.S.M."/>
            <person name="Mascher T."/>
            <person name="Medema M.H."/>
            <person name="Devos D.P."/>
            <person name="Kaster A.-K."/>
            <person name="Ovreas L."/>
            <person name="Rohde M."/>
            <person name="Galperin M.Y."/>
            <person name="Jogler C."/>
        </authorList>
    </citation>
    <scope>NUCLEOTIDE SEQUENCE [LARGE SCALE GENOMIC DNA]</scope>
    <source>
        <strain evidence="5 6">Pan14r</strain>
    </source>
</reference>
<evidence type="ECO:0000256" key="3">
    <source>
        <dbReference type="ARBA" id="ARBA00022691"/>
    </source>
</evidence>
<dbReference type="AlphaFoldDB" id="A0A5C5YBD1"/>
<keyword evidence="2" id="KW-0808">Transferase</keyword>
<evidence type="ECO:0000313" key="5">
    <source>
        <dbReference type="EMBL" id="TWT72279.1"/>
    </source>
</evidence>
<dbReference type="GO" id="GO:0008168">
    <property type="term" value="F:methyltransferase activity"/>
    <property type="evidence" value="ECO:0007669"/>
    <property type="project" value="UniProtKB-KW"/>
</dbReference>
<evidence type="ECO:0000256" key="2">
    <source>
        <dbReference type="ARBA" id="ARBA00022679"/>
    </source>
</evidence>
<dbReference type="Pfam" id="PF13649">
    <property type="entry name" value="Methyltransf_25"/>
    <property type="match status" value="1"/>
</dbReference>
<sequence length="259" mass="29351">MEHETQLIARSGFAIEDFPQTLPAGHRLQERCLLPELMDDPRLDDQLHYQALDGLRRINRISRCSKRFWPTLKQLANTMDRPLRVLDVATGGGDVVASLSRMAQRSGTPMQIDGCDISRRALRYARLHAETTGMKNCRFFAIDVLKESLPGEYDVILNSLFLHHLTRCEAVRVLANMAAACRRAVLISDLRRTRWGYFLAAAGSRLITRSPIVHLDGAQSVRAAWSDTEIKGITHDAGLGDGELTFHWPQRFFLKWCKP</sequence>
<proteinExistence type="predicted"/>
<dbReference type="SUPFAM" id="SSF53335">
    <property type="entry name" value="S-adenosyl-L-methionine-dependent methyltransferases"/>
    <property type="match status" value="1"/>
</dbReference>
<dbReference type="GO" id="GO:0032259">
    <property type="term" value="P:methylation"/>
    <property type="evidence" value="ECO:0007669"/>
    <property type="project" value="UniProtKB-KW"/>
</dbReference>
<dbReference type="InterPro" id="IPR029063">
    <property type="entry name" value="SAM-dependent_MTases_sf"/>
</dbReference>
<dbReference type="Proteomes" id="UP000317238">
    <property type="component" value="Unassembled WGS sequence"/>
</dbReference>
<dbReference type="InterPro" id="IPR041698">
    <property type="entry name" value="Methyltransf_25"/>
</dbReference>
<evidence type="ECO:0000259" key="4">
    <source>
        <dbReference type="Pfam" id="PF13649"/>
    </source>
</evidence>
<name>A0A5C5YBD1_9PLAN</name>
<dbReference type="EMBL" id="SJPL01000001">
    <property type="protein sequence ID" value="TWT72279.1"/>
    <property type="molecule type" value="Genomic_DNA"/>
</dbReference>
<feature type="domain" description="Methyltransferase" evidence="4">
    <location>
        <begin position="85"/>
        <end position="182"/>
    </location>
</feature>
<evidence type="ECO:0000313" key="6">
    <source>
        <dbReference type="Proteomes" id="UP000317238"/>
    </source>
</evidence>
<keyword evidence="3" id="KW-0949">S-adenosyl-L-methionine</keyword>
<evidence type="ECO:0000256" key="1">
    <source>
        <dbReference type="ARBA" id="ARBA00022603"/>
    </source>
</evidence>
<gene>
    <name evidence="5" type="ORF">Pan14r_45970</name>
</gene>
<keyword evidence="1" id="KW-0489">Methyltransferase</keyword>
<comment type="caution">
    <text evidence="5">The sequence shown here is derived from an EMBL/GenBank/DDBJ whole genome shotgun (WGS) entry which is preliminary data.</text>
</comment>